<proteinExistence type="predicted"/>
<accession>A0AAW6T8B5</accession>
<evidence type="ECO:0000259" key="2">
    <source>
        <dbReference type="SMART" id="SM00507"/>
    </source>
</evidence>
<dbReference type="AlphaFoldDB" id="A0AAW6T8B5"/>
<evidence type="ECO:0000313" key="3">
    <source>
        <dbReference type="EMBL" id="MDI2097887.1"/>
    </source>
</evidence>
<dbReference type="InterPro" id="IPR003870">
    <property type="entry name" value="DUF222"/>
</dbReference>
<dbReference type="Proteomes" id="UP001321506">
    <property type="component" value="Unassembled WGS sequence"/>
</dbReference>
<dbReference type="Gene3D" id="1.10.30.50">
    <property type="match status" value="1"/>
</dbReference>
<name>A0AAW6T8B5_9MICO</name>
<keyword evidence="4" id="KW-1185">Reference proteome</keyword>
<dbReference type="SMART" id="SM00507">
    <property type="entry name" value="HNHc"/>
    <property type="match status" value="1"/>
</dbReference>
<dbReference type="CDD" id="cd00085">
    <property type="entry name" value="HNHc"/>
    <property type="match status" value="1"/>
</dbReference>
<feature type="region of interest" description="Disordered" evidence="1">
    <location>
        <begin position="1"/>
        <end position="20"/>
    </location>
</feature>
<evidence type="ECO:0000256" key="1">
    <source>
        <dbReference type="SAM" id="MobiDB-lite"/>
    </source>
</evidence>
<comment type="caution">
    <text evidence="3">The sequence shown here is derived from an EMBL/GenBank/DDBJ whole genome shotgun (WGS) entry which is preliminary data.</text>
</comment>
<dbReference type="EMBL" id="JASATX010000001">
    <property type="protein sequence ID" value="MDI2097887.1"/>
    <property type="molecule type" value="Genomic_DNA"/>
</dbReference>
<gene>
    <name evidence="3" type="ORF">QF206_02750</name>
</gene>
<organism evidence="3 4">
    <name type="scientific">Ruicaihuangia caeni</name>
    <dbReference type="NCBI Taxonomy" id="3042517"/>
    <lineage>
        <taxon>Bacteria</taxon>
        <taxon>Bacillati</taxon>
        <taxon>Actinomycetota</taxon>
        <taxon>Actinomycetes</taxon>
        <taxon>Micrococcales</taxon>
        <taxon>Microbacteriaceae</taxon>
        <taxon>Ruicaihuangia</taxon>
    </lineage>
</organism>
<protein>
    <submittedName>
        <fullName evidence="3">DUF222 domain-containing protein</fullName>
    </submittedName>
</protein>
<evidence type="ECO:0000313" key="4">
    <source>
        <dbReference type="Proteomes" id="UP001321506"/>
    </source>
</evidence>
<sequence length="468" mass="49008">MGHRSRSSLGGESMARRHGCRTSVELVQRVTGVSAVTAQRRLRLGERLTPETTLTGETVPPAFPTVGAALREGRIGVDAATAIVTTFGPLLDRVTPVEDRDLVPAGGVLEVDFVAAEAAVTGSAGEFHADEVRVQAQVWRAAIDPDGALISDEQAMARRFLRLGRAKGGLIPITGMLMPEVAASLQRQLDAHLSPRRQVAFEHSDSVSGADADSLCVSSTAGQRGAWAASDPAAASGANRAGGAAAGVGAGVTVASDLGGAPVYGGSNDLVKPDPRSFDQRRHDVLASILDTAARAADAPTIGGAPPTVIVAVQHRDLDRGSGAAMVDGISEPVSMVKARAYACDGGIQQAIMNTHGGIISLSSPQRVFTPQQRRAITLRDSGCVIPGCSITAAWCELHHVTPASHGGPTSVENGVSLCYFHHRTIDTSGWRISMRHGTPWVKPPPWLDPTGTWRPSTKSRIRIAMRT</sequence>
<dbReference type="Pfam" id="PF02720">
    <property type="entry name" value="DUF222"/>
    <property type="match status" value="1"/>
</dbReference>
<dbReference type="InterPro" id="IPR003615">
    <property type="entry name" value="HNH_nuc"/>
</dbReference>
<feature type="domain" description="HNH nuclease" evidence="2">
    <location>
        <begin position="372"/>
        <end position="424"/>
    </location>
</feature>
<reference evidence="3 4" key="1">
    <citation type="submission" date="2023-04" db="EMBL/GenBank/DDBJ databases">
        <title>Klugiella caeni sp. nov. isolated from the sludge of biochemical tank.</title>
        <authorList>
            <person name="Geng K."/>
        </authorList>
    </citation>
    <scope>NUCLEOTIDE SEQUENCE [LARGE SCALE GENOMIC DNA]</scope>
    <source>
        <strain evidence="3 4">YN-L-19</strain>
    </source>
</reference>